<evidence type="ECO:0000313" key="3">
    <source>
        <dbReference type="Proteomes" id="UP000199690"/>
    </source>
</evidence>
<protein>
    <submittedName>
        <fullName evidence="1">Uncharacterized protein</fullName>
    </submittedName>
</protein>
<name>A0A1H5XR05_9PSEU</name>
<reference evidence="3 4" key="1">
    <citation type="submission" date="2016-10" db="EMBL/GenBank/DDBJ databases">
        <authorList>
            <person name="Varghese N."/>
            <person name="Submissions S."/>
        </authorList>
    </citation>
    <scope>NUCLEOTIDE SEQUENCE [LARGE SCALE GENOMIC DNA]</scope>
    <source>
        <strain evidence="4">ATCC 20501</strain>
        <strain evidence="2 3">CGMCC 4.3529</strain>
    </source>
</reference>
<evidence type="ECO:0000313" key="1">
    <source>
        <dbReference type="EMBL" id="SEG14168.1"/>
    </source>
</evidence>
<evidence type="ECO:0000313" key="2">
    <source>
        <dbReference type="EMBL" id="SFE39093.1"/>
    </source>
</evidence>
<evidence type="ECO:0000313" key="4">
    <source>
        <dbReference type="Proteomes" id="UP000236729"/>
    </source>
</evidence>
<accession>A0A1H5XR05</accession>
<sequence length="135" mass="13861">MAAGGARSKIGPATAALPAGKDDSMRLRATVAAALGAAGMLLALPGSALAAYGEFSYSVQHRGQVYQTSISDPVGHDCHRLNLPVDSPAYRVHNGTNATAVVFLDSNCATDTFYTLAPGQTAPAGVLVRSVIFSR</sequence>
<dbReference type="Proteomes" id="UP000236729">
    <property type="component" value="Unassembled WGS sequence"/>
</dbReference>
<gene>
    <name evidence="1" type="ORF">SAMN02982929_01611</name>
    <name evidence="2" type="ORF">SAMN05216506_11113</name>
</gene>
<dbReference type="EMBL" id="FOME01000011">
    <property type="protein sequence ID" value="SFE39093.1"/>
    <property type="molecule type" value="Genomic_DNA"/>
</dbReference>
<reference evidence="1" key="2">
    <citation type="submission" date="2016-10" db="EMBL/GenBank/DDBJ databases">
        <authorList>
            <person name="de Groot N.N."/>
        </authorList>
    </citation>
    <scope>NUCLEOTIDE SEQUENCE [LARGE SCALE GENOMIC DNA]</scope>
    <source>
        <strain evidence="1">ATCC 20501</strain>
    </source>
</reference>
<accession>A0A1I2A814</accession>
<dbReference type="Proteomes" id="UP000199690">
    <property type="component" value="Unassembled WGS sequence"/>
</dbReference>
<proteinExistence type="predicted"/>
<dbReference type="AlphaFoldDB" id="A0A1H5XR05"/>
<organism evidence="1 4">
    <name type="scientific">Saccharopolyspora kobensis</name>
    <dbReference type="NCBI Taxonomy" id="146035"/>
    <lineage>
        <taxon>Bacteria</taxon>
        <taxon>Bacillati</taxon>
        <taxon>Actinomycetota</taxon>
        <taxon>Actinomycetes</taxon>
        <taxon>Pseudonocardiales</taxon>
        <taxon>Pseudonocardiaceae</taxon>
        <taxon>Saccharopolyspora</taxon>
    </lineage>
</organism>
<dbReference type="EMBL" id="FNVB01000002">
    <property type="protein sequence ID" value="SEG14168.1"/>
    <property type="molecule type" value="Genomic_DNA"/>
</dbReference>
<keyword evidence="3" id="KW-1185">Reference proteome</keyword>